<evidence type="ECO:0008006" key="3">
    <source>
        <dbReference type="Google" id="ProtNLM"/>
    </source>
</evidence>
<proteinExistence type="predicted"/>
<accession>A0ABD0J6H1</accession>
<name>A0ABD0J6H1_9CAEN</name>
<sequence length="104" mass="11885">MKVCVCAKTKKKVILKETATLFPTHGTNDWTIWLGSSRHCPMVFAWTDCSSGCDILLCGDRRLLAEVFNSQHACYIRDGTSKSFTAELQFYRQEMRFPTGLRTK</sequence>
<dbReference type="AlphaFoldDB" id="A0ABD0J6H1"/>
<dbReference type="Proteomes" id="UP001519460">
    <property type="component" value="Unassembled WGS sequence"/>
</dbReference>
<keyword evidence="2" id="KW-1185">Reference proteome</keyword>
<evidence type="ECO:0000313" key="2">
    <source>
        <dbReference type="Proteomes" id="UP001519460"/>
    </source>
</evidence>
<evidence type="ECO:0000313" key="1">
    <source>
        <dbReference type="EMBL" id="KAK7463212.1"/>
    </source>
</evidence>
<organism evidence="1 2">
    <name type="scientific">Batillaria attramentaria</name>
    <dbReference type="NCBI Taxonomy" id="370345"/>
    <lineage>
        <taxon>Eukaryota</taxon>
        <taxon>Metazoa</taxon>
        <taxon>Spiralia</taxon>
        <taxon>Lophotrochozoa</taxon>
        <taxon>Mollusca</taxon>
        <taxon>Gastropoda</taxon>
        <taxon>Caenogastropoda</taxon>
        <taxon>Sorbeoconcha</taxon>
        <taxon>Cerithioidea</taxon>
        <taxon>Batillariidae</taxon>
        <taxon>Batillaria</taxon>
    </lineage>
</organism>
<reference evidence="1 2" key="1">
    <citation type="journal article" date="2023" name="Sci. Data">
        <title>Genome assembly of the Korean intertidal mud-creeper Batillaria attramentaria.</title>
        <authorList>
            <person name="Patra A.K."/>
            <person name="Ho P.T."/>
            <person name="Jun S."/>
            <person name="Lee S.J."/>
            <person name="Kim Y."/>
            <person name="Won Y.J."/>
        </authorList>
    </citation>
    <scope>NUCLEOTIDE SEQUENCE [LARGE SCALE GENOMIC DNA]</scope>
    <source>
        <strain evidence="1">Wonlab-2016</strain>
    </source>
</reference>
<dbReference type="EMBL" id="JACVVK020000607">
    <property type="protein sequence ID" value="KAK7463212.1"/>
    <property type="molecule type" value="Genomic_DNA"/>
</dbReference>
<comment type="caution">
    <text evidence="1">The sequence shown here is derived from an EMBL/GenBank/DDBJ whole genome shotgun (WGS) entry which is preliminary data.</text>
</comment>
<gene>
    <name evidence="1" type="ORF">BaRGS_00038221</name>
</gene>
<protein>
    <recommendedName>
        <fullName evidence="3">LAGLIDADG homing endonuclease</fullName>
    </recommendedName>
</protein>